<dbReference type="RefSeq" id="WP_221029908.1">
    <property type="nucleotide sequence ID" value="NZ_CP139781.1"/>
</dbReference>
<evidence type="ECO:0000313" key="1">
    <source>
        <dbReference type="EMBL" id="WRQ89401.1"/>
    </source>
</evidence>
<protein>
    <submittedName>
        <fullName evidence="1">Uncharacterized protein</fullName>
    </submittedName>
</protein>
<proteinExistence type="predicted"/>
<accession>A0ABZ1CDB4</accession>
<keyword evidence="2" id="KW-1185">Reference proteome</keyword>
<organism evidence="1 2">
    <name type="scientific">Actomonas aquatica</name>
    <dbReference type="NCBI Taxonomy" id="2866162"/>
    <lineage>
        <taxon>Bacteria</taxon>
        <taxon>Pseudomonadati</taxon>
        <taxon>Verrucomicrobiota</taxon>
        <taxon>Opitutia</taxon>
        <taxon>Opitutales</taxon>
        <taxon>Opitutaceae</taxon>
        <taxon>Actomonas</taxon>
    </lineage>
</organism>
<evidence type="ECO:0000313" key="2">
    <source>
        <dbReference type="Proteomes" id="UP000738431"/>
    </source>
</evidence>
<dbReference type="Proteomes" id="UP000738431">
    <property type="component" value="Chromosome"/>
</dbReference>
<reference evidence="1 2" key="1">
    <citation type="submission" date="2023-12" db="EMBL/GenBank/DDBJ databases">
        <title>Description of an unclassified Opitutus bacterium of Verrucomicrobiota.</title>
        <authorList>
            <person name="Zhang D.-F."/>
        </authorList>
    </citation>
    <scope>NUCLEOTIDE SEQUENCE [LARGE SCALE GENOMIC DNA]</scope>
    <source>
        <strain evidence="1 2">WL0086</strain>
    </source>
</reference>
<sequence length="163" mass="16340">MSQKITASDSNYTTLTEAVAGALDNKEDFLVSVNAAGKAVLYDGTFPAFGVMVSKLQAGETAVRVRILGKNGTVRIKQGGAIVPGVRVQGDPADGMVVTAAAGGRTLGIKLDRAGIGNGADGDVIEVADVVEGDTPVPSAVADGATVATVVTALKAQGIFIDP</sequence>
<dbReference type="EMBL" id="CP139781">
    <property type="protein sequence ID" value="WRQ89401.1"/>
    <property type="molecule type" value="Genomic_DNA"/>
</dbReference>
<name>A0ABZ1CDB4_9BACT</name>
<gene>
    <name evidence="1" type="ORF">K1X11_008265</name>
</gene>